<dbReference type="RefSeq" id="WP_284233801.1">
    <property type="nucleotide sequence ID" value="NZ_BSUL01000001.1"/>
</dbReference>
<proteinExistence type="predicted"/>
<feature type="transmembrane region" description="Helical" evidence="1">
    <location>
        <begin position="12"/>
        <end position="37"/>
    </location>
</feature>
<gene>
    <name evidence="2" type="ORF">GCM10025874_28180</name>
</gene>
<comment type="caution">
    <text evidence="2">The sequence shown here is derived from an EMBL/GenBank/DDBJ whole genome shotgun (WGS) entry which is preliminary data.</text>
</comment>
<keyword evidence="3" id="KW-1185">Reference proteome</keyword>
<evidence type="ECO:0000256" key="1">
    <source>
        <dbReference type="SAM" id="Phobius"/>
    </source>
</evidence>
<organism evidence="2 3">
    <name type="scientific">Arenivirga flava</name>
    <dbReference type="NCBI Taxonomy" id="1930060"/>
    <lineage>
        <taxon>Bacteria</taxon>
        <taxon>Bacillati</taxon>
        <taxon>Actinomycetota</taxon>
        <taxon>Actinomycetes</taxon>
        <taxon>Micrococcales</taxon>
        <taxon>Microbacteriaceae</taxon>
        <taxon>Arenivirga</taxon>
    </lineage>
</organism>
<dbReference type="EMBL" id="BSUL01000001">
    <property type="protein sequence ID" value="GMA29565.1"/>
    <property type="molecule type" value="Genomic_DNA"/>
</dbReference>
<evidence type="ECO:0000313" key="2">
    <source>
        <dbReference type="EMBL" id="GMA29565.1"/>
    </source>
</evidence>
<feature type="transmembrane region" description="Helical" evidence="1">
    <location>
        <begin position="43"/>
        <end position="64"/>
    </location>
</feature>
<keyword evidence="1" id="KW-0812">Transmembrane</keyword>
<sequence length="158" mass="16652">MTPHHESFRPPAIWRLCGVALLAVVLAAAAWFAFGLAGEVRTVVLLVCAVPGLLLLAVALLPLLSRIRSSYSPDGIVLRYLPFVTVRLARDEVARIERVDADLATYGGFGLRRLSGGGFAMLFDAGPVLRITATDGKGYVVRSAAPEQAVAAIGVPAA</sequence>
<evidence type="ECO:0000313" key="3">
    <source>
        <dbReference type="Proteomes" id="UP001157160"/>
    </source>
</evidence>
<dbReference type="AlphaFoldDB" id="A0AA37XCB7"/>
<reference evidence="2 3" key="1">
    <citation type="journal article" date="2014" name="Int. J. Syst. Evol. Microbiol.">
        <title>Complete genome sequence of Corynebacterium casei LMG S-19264T (=DSM 44701T), isolated from a smear-ripened cheese.</title>
        <authorList>
            <consortium name="US DOE Joint Genome Institute (JGI-PGF)"/>
            <person name="Walter F."/>
            <person name="Albersmeier A."/>
            <person name="Kalinowski J."/>
            <person name="Ruckert C."/>
        </authorList>
    </citation>
    <scope>NUCLEOTIDE SEQUENCE [LARGE SCALE GENOMIC DNA]</scope>
    <source>
        <strain evidence="2 3">NBRC 112289</strain>
    </source>
</reference>
<dbReference type="Proteomes" id="UP001157160">
    <property type="component" value="Unassembled WGS sequence"/>
</dbReference>
<keyword evidence="1" id="KW-1133">Transmembrane helix</keyword>
<protein>
    <submittedName>
        <fullName evidence="2">Uncharacterized protein</fullName>
    </submittedName>
</protein>
<accession>A0AA37XCB7</accession>
<keyword evidence="1" id="KW-0472">Membrane</keyword>
<name>A0AA37XCB7_9MICO</name>